<dbReference type="GO" id="GO:0006888">
    <property type="term" value="P:endoplasmic reticulum to Golgi vesicle-mediated transport"/>
    <property type="evidence" value="ECO:0007669"/>
    <property type="project" value="TreeGrafter"/>
</dbReference>
<accession>A0A914X358</accession>
<evidence type="ECO:0000256" key="1">
    <source>
        <dbReference type="ARBA" id="ARBA00004370"/>
    </source>
</evidence>
<evidence type="ECO:0000313" key="12">
    <source>
        <dbReference type="WBParaSite" id="PSAMB.scaffold614size45634.g7424.t1"/>
    </source>
</evidence>
<dbReference type="GO" id="GO:0000139">
    <property type="term" value="C:Golgi membrane"/>
    <property type="evidence" value="ECO:0007669"/>
    <property type="project" value="TreeGrafter"/>
</dbReference>
<evidence type="ECO:0000256" key="4">
    <source>
        <dbReference type="ARBA" id="ARBA00022692"/>
    </source>
</evidence>
<organism evidence="11 12">
    <name type="scientific">Plectus sambesii</name>
    <dbReference type="NCBI Taxonomy" id="2011161"/>
    <lineage>
        <taxon>Eukaryota</taxon>
        <taxon>Metazoa</taxon>
        <taxon>Ecdysozoa</taxon>
        <taxon>Nematoda</taxon>
        <taxon>Chromadorea</taxon>
        <taxon>Plectida</taxon>
        <taxon>Plectina</taxon>
        <taxon>Plectoidea</taxon>
        <taxon>Plectidae</taxon>
        <taxon>Plectus</taxon>
    </lineage>
</organism>
<dbReference type="GO" id="GO:0030134">
    <property type="term" value="C:COPII-coated ER to Golgi transport vesicle"/>
    <property type="evidence" value="ECO:0007669"/>
    <property type="project" value="TreeGrafter"/>
</dbReference>
<dbReference type="Proteomes" id="UP000887566">
    <property type="component" value="Unplaced"/>
</dbReference>
<evidence type="ECO:0000256" key="2">
    <source>
        <dbReference type="ARBA" id="ARBA00016434"/>
    </source>
</evidence>
<keyword evidence="5" id="KW-0653">Protein transport</keyword>
<evidence type="ECO:0000256" key="10">
    <source>
        <dbReference type="SAM" id="Phobius"/>
    </source>
</evidence>
<dbReference type="WBParaSite" id="PSAMB.scaffold614size45634.g7424.t1">
    <property type="protein sequence ID" value="PSAMB.scaffold614size45634.g7424.t1"/>
    <property type="gene ID" value="PSAMB.scaffold614size45634.g7424"/>
</dbReference>
<evidence type="ECO:0000256" key="6">
    <source>
        <dbReference type="ARBA" id="ARBA00022989"/>
    </source>
</evidence>
<evidence type="ECO:0000256" key="3">
    <source>
        <dbReference type="ARBA" id="ARBA00022448"/>
    </source>
</evidence>
<evidence type="ECO:0000256" key="8">
    <source>
        <dbReference type="ARBA" id="ARBA00024203"/>
    </source>
</evidence>
<feature type="transmembrane region" description="Helical" evidence="10">
    <location>
        <begin position="56"/>
        <end position="82"/>
    </location>
</feature>
<comment type="function">
    <text evidence="9">Regulator of endoplasmic reticulum secretion that acts as a key determinant of brain size. Required for secretion of extracellular matrix proteins. Required for correct brain development by depositing sufficient extracellular matrix proteins for tissue integrity and the proliferation of neural progenitors. Acts as a regulator of the unfolded protein response (UPR).</text>
</comment>
<dbReference type="AlphaFoldDB" id="A0A914X358"/>
<dbReference type="PANTHER" id="PTHR15858:SF0">
    <property type="entry name" value="IMMEDIATE EARLY RESPONSE 3-INTERACTING PROTEIN 1"/>
    <property type="match status" value="1"/>
</dbReference>
<keyword evidence="6 10" id="KW-1133">Transmembrane helix</keyword>
<dbReference type="PANTHER" id="PTHR15858">
    <property type="entry name" value="IMMEDIATE EARLY RESPONSE 3-INTERACTING PROTEIN 1"/>
    <property type="match status" value="1"/>
</dbReference>
<keyword evidence="11" id="KW-1185">Reference proteome</keyword>
<feature type="transmembrane region" description="Helical" evidence="10">
    <location>
        <begin position="6"/>
        <end position="22"/>
    </location>
</feature>
<reference evidence="12" key="1">
    <citation type="submission" date="2022-11" db="UniProtKB">
        <authorList>
            <consortium name="WormBaseParasite"/>
        </authorList>
    </citation>
    <scope>IDENTIFICATION</scope>
</reference>
<dbReference type="GO" id="GO:0015031">
    <property type="term" value="P:protein transport"/>
    <property type="evidence" value="ECO:0007669"/>
    <property type="project" value="UniProtKB-KW"/>
</dbReference>
<comment type="similarity">
    <text evidence="8">Belongs to the YOS1 family.</text>
</comment>
<dbReference type="GO" id="GO:0005789">
    <property type="term" value="C:endoplasmic reticulum membrane"/>
    <property type="evidence" value="ECO:0007669"/>
    <property type="project" value="TreeGrafter"/>
</dbReference>
<keyword evidence="3" id="KW-0813">Transport</keyword>
<dbReference type="InterPro" id="IPR013880">
    <property type="entry name" value="Yos1"/>
</dbReference>
<keyword evidence="7 10" id="KW-0472">Membrane</keyword>
<sequence>MGLTLYSLLEVGLLIVNALAILNRERFLSKYGFTQENISSGFGQQQNSVKSQFVNLVYAVQTVMRVPLIFVNLMVIGLKLVFG</sequence>
<name>A0A914X358_9BILA</name>
<keyword evidence="4 10" id="KW-0812">Transmembrane</keyword>
<proteinExistence type="inferred from homology"/>
<evidence type="ECO:0000313" key="11">
    <source>
        <dbReference type="Proteomes" id="UP000887566"/>
    </source>
</evidence>
<evidence type="ECO:0000256" key="5">
    <source>
        <dbReference type="ARBA" id="ARBA00022927"/>
    </source>
</evidence>
<evidence type="ECO:0000256" key="7">
    <source>
        <dbReference type="ARBA" id="ARBA00023136"/>
    </source>
</evidence>
<protein>
    <recommendedName>
        <fullName evidence="2">Immediate early response 3-interacting protein 1</fullName>
    </recommendedName>
</protein>
<evidence type="ECO:0000256" key="9">
    <source>
        <dbReference type="ARBA" id="ARBA00045999"/>
    </source>
</evidence>
<comment type="subcellular location">
    <subcellularLocation>
        <location evidence="1">Membrane</location>
    </subcellularLocation>
</comment>
<dbReference type="Pfam" id="PF08571">
    <property type="entry name" value="Yos1"/>
    <property type="match status" value="1"/>
</dbReference>